<dbReference type="Pfam" id="PF01565">
    <property type="entry name" value="FAD_binding_4"/>
    <property type="match status" value="1"/>
</dbReference>
<dbReference type="GO" id="GO:0004458">
    <property type="term" value="F:D-lactate dehydrogenase (cytochrome) activity"/>
    <property type="evidence" value="ECO:0007669"/>
    <property type="project" value="TreeGrafter"/>
</dbReference>
<feature type="region of interest" description="Disordered" evidence="3">
    <location>
        <begin position="41"/>
        <end position="65"/>
    </location>
</feature>
<organism evidence="5 6">
    <name type="scientific">Penicillium angulare</name>
    <dbReference type="NCBI Taxonomy" id="116970"/>
    <lineage>
        <taxon>Eukaryota</taxon>
        <taxon>Fungi</taxon>
        <taxon>Dikarya</taxon>
        <taxon>Ascomycota</taxon>
        <taxon>Pezizomycotina</taxon>
        <taxon>Eurotiomycetes</taxon>
        <taxon>Eurotiomycetidae</taxon>
        <taxon>Eurotiales</taxon>
        <taxon>Aspergillaceae</taxon>
        <taxon>Penicillium</taxon>
    </lineage>
</organism>
<dbReference type="Gene3D" id="3.30.465.10">
    <property type="match status" value="1"/>
</dbReference>
<dbReference type="GO" id="GO:0071949">
    <property type="term" value="F:FAD binding"/>
    <property type="evidence" value="ECO:0007669"/>
    <property type="project" value="InterPro"/>
</dbReference>
<dbReference type="Proteomes" id="UP001149165">
    <property type="component" value="Unassembled WGS sequence"/>
</dbReference>
<dbReference type="GO" id="GO:0008720">
    <property type="term" value="F:D-lactate dehydrogenase (NAD+) activity"/>
    <property type="evidence" value="ECO:0007669"/>
    <property type="project" value="TreeGrafter"/>
</dbReference>
<keyword evidence="1" id="KW-0285">Flavoprotein</keyword>
<reference evidence="5" key="1">
    <citation type="submission" date="2022-11" db="EMBL/GenBank/DDBJ databases">
        <authorList>
            <person name="Petersen C."/>
        </authorList>
    </citation>
    <scope>NUCLEOTIDE SEQUENCE</scope>
    <source>
        <strain evidence="5">IBT 30069</strain>
    </source>
</reference>
<evidence type="ECO:0000313" key="6">
    <source>
        <dbReference type="Proteomes" id="UP001149165"/>
    </source>
</evidence>
<accession>A0A9W9F734</accession>
<evidence type="ECO:0000256" key="1">
    <source>
        <dbReference type="ARBA" id="ARBA00022630"/>
    </source>
</evidence>
<dbReference type="PANTHER" id="PTHR11748">
    <property type="entry name" value="D-LACTATE DEHYDROGENASE"/>
    <property type="match status" value="1"/>
</dbReference>
<dbReference type="GO" id="GO:0005739">
    <property type="term" value="C:mitochondrion"/>
    <property type="evidence" value="ECO:0007669"/>
    <property type="project" value="TreeGrafter"/>
</dbReference>
<dbReference type="InterPro" id="IPR016171">
    <property type="entry name" value="Vanillyl_alc_oxidase_C-sub2"/>
</dbReference>
<dbReference type="InterPro" id="IPR016169">
    <property type="entry name" value="FAD-bd_PCMH_sub2"/>
</dbReference>
<dbReference type="InterPro" id="IPR036318">
    <property type="entry name" value="FAD-bd_PCMH-like_sf"/>
</dbReference>
<dbReference type="InterPro" id="IPR016166">
    <property type="entry name" value="FAD-bd_PCMH"/>
</dbReference>
<keyword evidence="2" id="KW-0274">FAD</keyword>
<dbReference type="PROSITE" id="PS51387">
    <property type="entry name" value="FAD_PCMH"/>
    <property type="match status" value="1"/>
</dbReference>
<dbReference type="Gene3D" id="1.10.45.10">
    <property type="entry name" value="Vanillyl-alcohol Oxidase, Chain A, domain 4"/>
    <property type="match status" value="1"/>
</dbReference>
<dbReference type="InterPro" id="IPR006094">
    <property type="entry name" value="Oxid_FAD_bind_N"/>
</dbReference>
<proteinExistence type="predicted"/>
<dbReference type="InterPro" id="IPR016170">
    <property type="entry name" value="Cytok_DH_C_sf"/>
</dbReference>
<evidence type="ECO:0000313" key="5">
    <source>
        <dbReference type="EMBL" id="KAJ5094809.1"/>
    </source>
</evidence>
<dbReference type="Gene3D" id="3.40.462.10">
    <property type="entry name" value="FAD-linked oxidases, C-terminal domain"/>
    <property type="match status" value="1"/>
</dbReference>
<dbReference type="EMBL" id="JAPQKH010000006">
    <property type="protein sequence ID" value="KAJ5094809.1"/>
    <property type="molecule type" value="Genomic_DNA"/>
</dbReference>
<evidence type="ECO:0000256" key="2">
    <source>
        <dbReference type="ARBA" id="ARBA00022827"/>
    </source>
</evidence>
<comment type="caution">
    <text evidence="5">The sequence shown here is derived from an EMBL/GenBank/DDBJ whole genome shotgun (WGS) entry which is preliminary data.</text>
</comment>
<dbReference type="Gene3D" id="3.30.43.10">
    <property type="entry name" value="Uridine Diphospho-n-acetylenolpyruvylglucosamine Reductase, domain 2"/>
    <property type="match status" value="1"/>
</dbReference>
<dbReference type="PANTHER" id="PTHR11748:SF114">
    <property type="entry name" value="ARYL-ALCOHOL OXIDASE VANILLYL-ALCOHOL OXIDASE (AFU_ORTHOLOGUE AFUA_3G09500)-RELATED"/>
    <property type="match status" value="1"/>
</dbReference>
<sequence length="545" mass="60217">MTTPGSATLNSSPLGKFFDDVGRVIGEKDVSLDLSHGALEGTQGERSYGDSFSSEGLHAPTGAVRPSTVEEVQEVVKLANKHKVHLWTVSRGKNLGQRYGGSSCVMKGCIILDLHRMNKIVEVNEELGYAIVEPGVSFFDLYDETQRRGLNLWPSVAAIGWGSVLGNTMDRGFGYTPNGEHSQSQCGMEVVLPNGELLRTGMGAMKDNKTFALYKGGFGPTLDGLFYQSNLGVVTKIGMHITPAPEAYASIEVSVPKESDLVPLVGTLSDLMRRSIILSSPSIANIFRLALTSKIPKVHAKLAQYMKPDSYVPYDVLEEIRVEQDWGFWKAYFSLHGSVEMLPAVMQTVQRAFSTIPGVKIESREFPGFPGGAIATADIKEEEIPHSGIPTLAPLSILDSRSEKGGAHVDFSPIMPPSGRELYEWYLTAKQRTIDAKFDFFADFHVYPRYVVGIELIIYTLREEARVLNLCKNLLHDGQEQGYMEYRTHVRFMDQIAAKLDFNDFAFNKFTVRMKNMLDPNGVLSPGKSGIWNEGISLLQQSAKI</sequence>
<evidence type="ECO:0000256" key="3">
    <source>
        <dbReference type="SAM" id="MobiDB-lite"/>
    </source>
</evidence>
<dbReference type="GO" id="GO:1903457">
    <property type="term" value="P:lactate catabolic process"/>
    <property type="evidence" value="ECO:0007669"/>
    <property type="project" value="TreeGrafter"/>
</dbReference>
<dbReference type="AlphaFoldDB" id="A0A9W9F734"/>
<protein>
    <recommendedName>
        <fullName evidence="4">FAD-binding PCMH-type domain-containing protein</fullName>
    </recommendedName>
</protein>
<dbReference type="SUPFAM" id="SSF56176">
    <property type="entry name" value="FAD-binding/transporter-associated domain-like"/>
    <property type="match status" value="1"/>
</dbReference>
<dbReference type="InterPro" id="IPR016167">
    <property type="entry name" value="FAD-bd_PCMH_sub1"/>
</dbReference>
<name>A0A9W9F734_9EURO</name>
<dbReference type="InterPro" id="IPR016164">
    <property type="entry name" value="FAD-linked_Oxase-like_C"/>
</dbReference>
<evidence type="ECO:0000259" key="4">
    <source>
        <dbReference type="PROSITE" id="PS51387"/>
    </source>
</evidence>
<reference evidence="5" key="2">
    <citation type="journal article" date="2023" name="IMA Fungus">
        <title>Comparative genomic study of the Penicillium genus elucidates a diverse pangenome and 15 lateral gene transfer events.</title>
        <authorList>
            <person name="Petersen C."/>
            <person name="Sorensen T."/>
            <person name="Nielsen M.R."/>
            <person name="Sondergaard T.E."/>
            <person name="Sorensen J.L."/>
            <person name="Fitzpatrick D.A."/>
            <person name="Frisvad J.C."/>
            <person name="Nielsen K.L."/>
        </authorList>
    </citation>
    <scope>NUCLEOTIDE SEQUENCE</scope>
    <source>
        <strain evidence="5">IBT 30069</strain>
    </source>
</reference>
<gene>
    <name evidence="5" type="ORF">N7456_010670</name>
</gene>
<keyword evidence="6" id="KW-1185">Reference proteome</keyword>
<dbReference type="SUPFAM" id="SSF55103">
    <property type="entry name" value="FAD-linked oxidases, C-terminal domain"/>
    <property type="match status" value="1"/>
</dbReference>
<feature type="domain" description="FAD-binding PCMH-type" evidence="4">
    <location>
        <begin position="56"/>
        <end position="244"/>
    </location>
</feature>
<dbReference type="OrthoDB" id="5332616at2759"/>